<evidence type="ECO:0000313" key="2">
    <source>
        <dbReference type="Proteomes" id="UP001596410"/>
    </source>
</evidence>
<evidence type="ECO:0000313" key="1">
    <source>
        <dbReference type="EMBL" id="MFC7061403.1"/>
    </source>
</evidence>
<dbReference type="Proteomes" id="UP001596410">
    <property type="component" value="Unassembled WGS sequence"/>
</dbReference>
<sequence>MNQLSSYQVRFNQPLSTDQIVNIYKYSKKDDRHIYLHQDQLIADAGHFTKLLSFFLFVDTDQPTLMIIDGKDIEEVFETIHTEWKDCVSEISIRSKFSEAQINNQTSISV</sequence>
<dbReference type="RefSeq" id="WP_204707999.1">
    <property type="nucleotide sequence ID" value="NZ_JBHSZV010000013.1"/>
</dbReference>
<name>A0ABW2EJ50_9BACI</name>
<dbReference type="EMBL" id="JBHSZV010000013">
    <property type="protein sequence ID" value="MFC7061403.1"/>
    <property type="molecule type" value="Genomic_DNA"/>
</dbReference>
<reference evidence="2" key="1">
    <citation type="journal article" date="2019" name="Int. J. Syst. Evol. Microbiol.">
        <title>The Global Catalogue of Microorganisms (GCM) 10K type strain sequencing project: providing services to taxonomists for standard genome sequencing and annotation.</title>
        <authorList>
            <consortium name="The Broad Institute Genomics Platform"/>
            <consortium name="The Broad Institute Genome Sequencing Center for Infectious Disease"/>
            <person name="Wu L."/>
            <person name="Ma J."/>
        </authorList>
    </citation>
    <scope>NUCLEOTIDE SEQUENCE [LARGE SCALE GENOMIC DNA]</scope>
    <source>
        <strain evidence="2">CGMCC 4.1621</strain>
    </source>
</reference>
<gene>
    <name evidence="1" type="ORF">ACFQIC_05955</name>
</gene>
<comment type="caution">
    <text evidence="1">The sequence shown here is derived from an EMBL/GenBank/DDBJ whole genome shotgun (WGS) entry which is preliminary data.</text>
</comment>
<keyword evidence="2" id="KW-1185">Reference proteome</keyword>
<protein>
    <submittedName>
        <fullName evidence="1">Uncharacterized protein</fullName>
    </submittedName>
</protein>
<organism evidence="1 2">
    <name type="scientific">Halobacillus seohaensis</name>
    <dbReference type="NCBI Taxonomy" id="447421"/>
    <lineage>
        <taxon>Bacteria</taxon>
        <taxon>Bacillati</taxon>
        <taxon>Bacillota</taxon>
        <taxon>Bacilli</taxon>
        <taxon>Bacillales</taxon>
        <taxon>Bacillaceae</taxon>
        <taxon>Halobacillus</taxon>
    </lineage>
</organism>
<proteinExistence type="predicted"/>
<accession>A0ABW2EJ50</accession>